<keyword evidence="5" id="KW-1185">Reference proteome</keyword>
<sequence>MLSSIQLPVAKEASAQCSTIFAAQTTYSTGSSPQFLKAFDVNGDGKPDIIVANSGSNNVGVLLNIGSGTFAAQKTYSTGNWPDSVDAADVNGDGKPDIIVANYGSNNVGVLLNIGNGTFAAQKTYSTGSGSIPYYVVAADVNGDNKPDIIVANYGSNNIGVLLNCC</sequence>
<dbReference type="SUPFAM" id="SSF69318">
    <property type="entry name" value="Integrin alpha N-terminal domain"/>
    <property type="match status" value="1"/>
</dbReference>
<evidence type="ECO:0000256" key="1">
    <source>
        <dbReference type="ARBA" id="ARBA00022729"/>
    </source>
</evidence>
<organism evidence="2 4">
    <name type="scientific">Rotaria magnacalcarata</name>
    <dbReference type="NCBI Taxonomy" id="392030"/>
    <lineage>
        <taxon>Eukaryota</taxon>
        <taxon>Metazoa</taxon>
        <taxon>Spiralia</taxon>
        <taxon>Gnathifera</taxon>
        <taxon>Rotifera</taxon>
        <taxon>Eurotatoria</taxon>
        <taxon>Bdelloidea</taxon>
        <taxon>Philodinida</taxon>
        <taxon>Philodinidae</taxon>
        <taxon>Rotaria</taxon>
    </lineage>
</organism>
<dbReference type="Pfam" id="PF13517">
    <property type="entry name" value="FG-GAP_3"/>
    <property type="match status" value="1"/>
</dbReference>
<dbReference type="Pfam" id="PF01839">
    <property type="entry name" value="FG-GAP"/>
    <property type="match status" value="1"/>
</dbReference>
<name>A0A816QWF7_9BILA</name>
<evidence type="ECO:0000313" key="2">
    <source>
        <dbReference type="EMBL" id="CAF2065516.1"/>
    </source>
</evidence>
<dbReference type="EMBL" id="CAJOBG010008506">
    <property type="protein sequence ID" value="CAF4244795.1"/>
    <property type="molecule type" value="Genomic_DNA"/>
</dbReference>
<evidence type="ECO:0008006" key="6">
    <source>
        <dbReference type="Google" id="ProtNLM"/>
    </source>
</evidence>
<proteinExistence type="predicted"/>
<keyword evidence="1" id="KW-0732">Signal</keyword>
<dbReference type="InterPro" id="IPR028994">
    <property type="entry name" value="Integrin_alpha_N"/>
</dbReference>
<comment type="caution">
    <text evidence="2">The sequence shown here is derived from an EMBL/GenBank/DDBJ whole genome shotgun (WGS) entry which is preliminary data.</text>
</comment>
<dbReference type="InterPro" id="IPR013517">
    <property type="entry name" value="FG-GAP"/>
</dbReference>
<evidence type="ECO:0000313" key="3">
    <source>
        <dbReference type="EMBL" id="CAF4244795.1"/>
    </source>
</evidence>
<protein>
    <recommendedName>
        <fullName evidence="6">VCBS repeat-containing protein</fullName>
    </recommendedName>
</protein>
<dbReference type="Proteomes" id="UP000663856">
    <property type="component" value="Unassembled WGS sequence"/>
</dbReference>
<reference evidence="2" key="1">
    <citation type="submission" date="2021-02" db="EMBL/GenBank/DDBJ databases">
        <authorList>
            <person name="Nowell W R."/>
        </authorList>
    </citation>
    <scope>NUCLEOTIDE SEQUENCE</scope>
</reference>
<dbReference type="EMBL" id="CAJNRF010004938">
    <property type="protein sequence ID" value="CAF2065516.1"/>
    <property type="molecule type" value="Genomic_DNA"/>
</dbReference>
<accession>A0A816QWF7</accession>
<dbReference type="AlphaFoldDB" id="A0A816QWF7"/>
<evidence type="ECO:0000313" key="4">
    <source>
        <dbReference type="Proteomes" id="UP000663856"/>
    </source>
</evidence>
<evidence type="ECO:0000313" key="5">
    <source>
        <dbReference type="Proteomes" id="UP000663866"/>
    </source>
</evidence>
<gene>
    <name evidence="3" type="ORF">OVN521_LOCUS28711</name>
    <name evidence="2" type="ORF">WKI299_LOCUS12952</name>
</gene>
<dbReference type="Gene3D" id="2.30.30.100">
    <property type="match status" value="2"/>
</dbReference>
<dbReference type="PANTHER" id="PTHR46580">
    <property type="entry name" value="SENSOR KINASE-RELATED"/>
    <property type="match status" value="1"/>
</dbReference>
<dbReference type="Proteomes" id="UP000663866">
    <property type="component" value="Unassembled WGS sequence"/>
</dbReference>